<dbReference type="GO" id="GO:0005737">
    <property type="term" value="C:cytoplasm"/>
    <property type="evidence" value="ECO:0007669"/>
    <property type="project" value="TreeGrafter"/>
</dbReference>
<evidence type="ECO:0000256" key="3">
    <source>
        <dbReference type="ARBA" id="ARBA00022737"/>
    </source>
</evidence>
<feature type="repeat" description="WD" evidence="8">
    <location>
        <begin position="255"/>
        <end position="297"/>
    </location>
</feature>
<dbReference type="InterPro" id="IPR015943">
    <property type="entry name" value="WD40/YVTN_repeat-like_dom_sf"/>
</dbReference>
<evidence type="ECO:0000256" key="6">
    <source>
        <dbReference type="ARBA" id="ARBA00039131"/>
    </source>
</evidence>
<dbReference type="PROSITE" id="PS50082">
    <property type="entry name" value="WD_REPEATS_2"/>
    <property type="match status" value="1"/>
</dbReference>
<evidence type="ECO:0000256" key="8">
    <source>
        <dbReference type="PROSITE-ProRule" id="PRU00221"/>
    </source>
</evidence>
<comment type="pathway">
    <text evidence="1">Protein modification; peptidyl-diphthamide biosynthesis.</text>
</comment>
<dbReference type="GO" id="GO:0017183">
    <property type="term" value="P:protein histidyl modification to diphthamide"/>
    <property type="evidence" value="ECO:0007669"/>
    <property type="project" value="TreeGrafter"/>
</dbReference>
<dbReference type="SMART" id="SM00320">
    <property type="entry name" value="WD40"/>
    <property type="match status" value="4"/>
</dbReference>
<organism evidence="10 11">
    <name type="scientific">Coemansia javaensis</name>
    <dbReference type="NCBI Taxonomy" id="2761396"/>
    <lineage>
        <taxon>Eukaryota</taxon>
        <taxon>Fungi</taxon>
        <taxon>Fungi incertae sedis</taxon>
        <taxon>Zoopagomycota</taxon>
        <taxon>Kickxellomycotina</taxon>
        <taxon>Kickxellomycetes</taxon>
        <taxon>Kickxellales</taxon>
        <taxon>Kickxellaceae</taxon>
        <taxon>Coemansia</taxon>
    </lineage>
</organism>
<accession>A0A9W8H1Y9</accession>
<comment type="catalytic activity">
    <reaction evidence="7">
        <text>diphthine methyl ester-[translation elongation factor 2] + H2O = diphthine-[translation elongation factor 2] + methanol + H(+)</text>
        <dbReference type="Rhea" id="RHEA:42656"/>
        <dbReference type="Rhea" id="RHEA-COMP:10172"/>
        <dbReference type="Rhea" id="RHEA-COMP:10173"/>
        <dbReference type="ChEBI" id="CHEBI:15377"/>
        <dbReference type="ChEBI" id="CHEBI:15378"/>
        <dbReference type="ChEBI" id="CHEBI:17790"/>
        <dbReference type="ChEBI" id="CHEBI:79005"/>
        <dbReference type="ChEBI" id="CHEBI:82696"/>
        <dbReference type="EC" id="3.1.1.97"/>
    </reaction>
</comment>
<evidence type="ECO:0000256" key="9">
    <source>
        <dbReference type="SAM" id="MobiDB-lite"/>
    </source>
</evidence>
<dbReference type="PROSITE" id="PS00678">
    <property type="entry name" value="WD_REPEATS_1"/>
    <property type="match status" value="1"/>
</dbReference>
<evidence type="ECO:0000256" key="4">
    <source>
        <dbReference type="ARBA" id="ARBA00022801"/>
    </source>
</evidence>
<name>A0A9W8H1Y9_9FUNG</name>
<evidence type="ECO:0000313" key="10">
    <source>
        <dbReference type="EMBL" id="KAJ2776917.1"/>
    </source>
</evidence>
<sequence>MSISRPQSLASFDTGYCADSLEFCPFGDTQRFLVGTYQLLAAGGAEKPQEELSSSDARRIGRIYVCDAVEEKEKEEEKEEKEKEEEKEEEEEKDGGRTVRVAERQRIETSAVFDIKWSHQPVAGRALAGVADADGLLTVYAAGDSDSEEEYLARLCGTDAPTADGSMCCSLDWSNRLEAQAAPAIVTSHSDGSVRHMALAESRVAVGAQWRAHDLEAWTAAFDCWQPAVVYTGGDDARLKGWDTRAGGGAPLFSSARHRAGVCGVQPSPHRPHVLATGGYDEHVLLWDTRSMRAPQAECAVGGGVWRLRWHPDAPGRLLAAAMYGGFHLLDHCDQQEPQPALAASFMDHASIAYGADWSHARPAGGGGRLVGTCSFYDHAVHLWREPALGT</sequence>
<dbReference type="InterPro" id="IPR036322">
    <property type="entry name" value="WD40_repeat_dom_sf"/>
</dbReference>
<dbReference type="InterPro" id="IPR052415">
    <property type="entry name" value="Diphthine_MTase"/>
</dbReference>
<keyword evidence="11" id="KW-1185">Reference proteome</keyword>
<protein>
    <recommendedName>
        <fullName evidence="6">methylated diphthine methylhydrolase</fullName>
        <ecNumber evidence="6">3.1.1.97</ecNumber>
    </recommendedName>
</protein>
<gene>
    <name evidence="10" type="ORF">H4R18_005419</name>
</gene>
<dbReference type="SUPFAM" id="SSF50978">
    <property type="entry name" value="WD40 repeat-like"/>
    <property type="match status" value="1"/>
</dbReference>
<dbReference type="InterPro" id="IPR001680">
    <property type="entry name" value="WD40_rpt"/>
</dbReference>
<dbReference type="Gene3D" id="2.130.10.10">
    <property type="entry name" value="YVTN repeat-like/Quinoprotein amine dehydrogenase"/>
    <property type="match status" value="1"/>
</dbReference>
<dbReference type="OrthoDB" id="1930760at2759"/>
<dbReference type="EC" id="3.1.1.97" evidence="6"/>
<comment type="caution">
    <text evidence="10">The sequence shown here is derived from an EMBL/GenBank/DDBJ whole genome shotgun (WGS) entry which is preliminary data.</text>
</comment>
<dbReference type="PANTHER" id="PTHR46042:SF1">
    <property type="entry name" value="DIPHTHINE METHYLTRANSFERASE"/>
    <property type="match status" value="1"/>
</dbReference>
<dbReference type="InterPro" id="IPR019775">
    <property type="entry name" value="WD40_repeat_CS"/>
</dbReference>
<feature type="compositionally biased region" description="Acidic residues" evidence="9">
    <location>
        <begin position="71"/>
        <end position="93"/>
    </location>
</feature>
<proteinExistence type="inferred from homology"/>
<evidence type="ECO:0000256" key="1">
    <source>
        <dbReference type="ARBA" id="ARBA00005156"/>
    </source>
</evidence>
<dbReference type="Proteomes" id="UP001140217">
    <property type="component" value="Unassembled WGS sequence"/>
</dbReference>
<evidence type="ECO:0000256" key="2">
    <source>
        <dbReference type="ARBA" id="ARBA00022574"/>
    </source>
</evidence>
<feature type="region of interest" description="Disordered" evidence="9">
    <location>
        <begin position="71"/>
        <end position="98"/>
    </location>
</feature>
<reference evidence="10" key="1">
    <citation type="submission" date="2022-07" db="EMBL/GenBank/DDBJ databases">
        <title>Phylogenomic reconstructions and comparative analyses of Kickxellomycotina fungi.</title>
        <authorList>
            <person name="Reynolds N.K."/>
            <person name="Stajich J.E."/>
            <person name="Barry K."/>
            <person name="Grigoriev I.V."/>
            <person name="Crous P."/>
            <person name="Smith M.E."/>
        </authorList>
    </citation>
    <scope>NUCLEOTIDE SEQUENCE</scope>
    <source>
        <strain evidence="10">NBRC 105414</strain>
    </source>
</reference>
<dbReference type="GO" id="GO:0061685">
    <property type="term" value="F:diphthine methylesterase activity"/>
    <property type="evidence" value="ECO:0007669"/>
    <property type="project" value="UniProtKB-EC"/>
</dbReference>
<comment type="similarity">
    <text evidence="5">Belongs to the DPH7 family.</text>
</comment>
<keyword evidence="3" id="KW-0677">Repeat</keyword>
<keyword evidence="4" id="KW-0378">Hydrolase</keyword>
<dbReference type="AlphaFoldDB" id="A0A9W8H1Y9"/>
<dbReference type="PANTHER" id="PTHR46042">
    <property type="entry name" value="DIPHTHINE METHYLTRANSFERASE"/>
    <property type="match status" value="1"/>
</dbReference>
<dbReference type="EMBL" id="JANBUL010000325">
    <property type="protein sequence ID" value="KAJ2776917.1"/>
    <property type="molecule type" value="Genomic_DNA"/>
</dbReference>
<evidence type="ECO:0000313" key="11">
    <source>
        <dbReference type="Proteomes" id="UP001140217"/>
    </source>
</evidence>
<keyword evidence="2 8" id="KW-0853">WD repeat</keyword>
<evidence type="ECO:0000256" key="7">
    <source>
        <dbReference type="ARBA" id="ARBA00047551"/>
    </source>
</evidence>
<evidence type="ECO:0000256" key="5">
    <source>
        <dbReference type="ARBA" id="ARBA00038092"/>
    </source>
</evidence>